<dbReference type="Proteomes" id="UP001139068">
    <property type="component" value="Unassembled WGS sequence"/>
</dbReference>
<gene>
    <name evidence="1" type="ORF">K9U37_10495</name>
</gene>
<proteinExistence type="predicted"/>
<accession>A0ABS9YWT5</accession>
<reference evidence="1" key="1">
    <citation type="journal article" date="2022" name="ISME J.">
        <title>Identification of active gaseous-alkane degraders at natural gas seeps.</title>
        <authorList>
            <person name="Farhan Ul Haque M."/>
            <person name="Hernandez M."/>
            <person name="Crombie A.T."/>
            <person name="Murrell J.C."/>
        </authorList>
    </citation>
    <scope>NUCLEOTIDE SEQUENCE</scope>
    <source>
        <strain evidence="1">ANDR5</strain>
    </source>
</reference>
<evidence type="ECO:0000313" key="1">
    <source>
        <dbReference type="EMBL" id="MCI4675289.1"/>
    </source>
</evidence>
<organism evidence="1 2">
    <name type="scientific">Candidatus Mycolicibacterium alkanivorans</name>
    <dbReference type="NCBI Taxonomy" id="2954114"/>
    <lineage>
        <taxon>Bacteria</taxon>
        <taxon>Bacillati</taxon>
        <taxon>Actinomycetota</taxon>
        <taxon>Actinomycetes</taxon>
        <taxon>Mycobacteriales</taxon>
        <taxon>Mycobacteriaceae</taxon>
        <taxon>Mycolicibacterium</taxon>
    </lineage>
</organism>
<evidence type="ECO:0000313" key="2">
    <source>
        <dbReference type="Proteomes" id="UP001139068"/>
    </source>
</evidence>
<dbReference type="EMBL" id="JAIVFL010000001">
    <property type="protein sequence ID" value="MCI4675289.1"/>
    <property type="molecule type" value="Genomic_DNA"/>
</dbReference>
<keyword evidence="2" id="KW-1185">Reference proteome</keyword>
<protein>
    <recommendedName>
        <fullName evidence="3">DUF3987 domain-containing protein</fullName>
    </recommendedName>
</protein>
<sequence length="434" mass="46302">MVINVADIAPLPDEDPDGFWDARNILRHIHDFAKHKRRSPWAVLGCVLIRTSAAIPAHVALPAEFGNPLSLNVTLALAGPSGSGKDSAMGAARQAIDFAGPGWEAPLYLPVGSGEGVARVFHVDRDATGDPVVDKDGVPAKPIARSAIFTASEIDKLAALMTRSGSTLDAVLRDLFTGGDLGFTNSGRDTRTHVPAGTYRACVYVGVQPGKAAPLLDGSGGTAQRILWAPTQDPDVDDKRPPCQKPAEVTRARGVLWPTEITLPVFVTAAMDAHQVAMNRGQVDGNDGHLLAIQAKVMTLLAVLDGRVSPNEDDWALAGQVVATSNATRAAVAQTVADQARQTNRAKAHAAADRETIIAARLEEEAQQRTAKIITRKLERVGAEGATRRDLLAACRSTLRDVFPTVFDLFIDKKFIVPVAGDGFAQRYRLNTDE</sequence>
<comment type="caution">
    <text evidence="1">The sequence shown here is derived from an EMBL/GenBank/DDBJ whole genome shotgun (WGS) entry which is preliminary data.</text>
</comment>
<dbReference type="RefSeq" id="WP_243071629.1">
    <property type="nucleotide sequence ID" value="NZ_JAIVFL010000001.1"/>
</dbReference>
<evidence type="ECO:0008006" key="3">
    <source>
        <dbReference type="Google" id="ProtNLM"/>
    </source>
</evidence>
<name>A0ABS9YWT5_9MYCO</name>